<feature type="domain" description="(S)-ureidoglycine aminohydrolase cupin" evidence="2">
    <location>
        <begin position="71"/>
        <end position="143"/>
    </location>
</feature>
<dbReference type="SUPFAM" id="SSF51182">
    <property type="entry name" value="RmlC-like cupins"/>
    <property type="match status" value="1"/>
</dbReference>
<dbReference type="STRING" id="670307.HYPDE_25743"/>
<organism evidence="4 5">
    <name type="scientific">Hyphomicrobium denitrificans 1NES1</name>
    <dbReference type="NCBI Taxonomy" id="670307"/>
    <lineage>
        <taxon>Bacteria</taxon>
        <taxon>Pseudomonadati</taxon>
        <taxon>Pseudomonadota</taxon>
        <taxon>Alphaproteobacteria</taxon>
        <taxon>Hyphomicrobiales</taxon>
        <taxon>Hyphomicrobiaceae</taxon>
        <taxon>Hyphomicrobium</taxon>
    </lineage>
</organism>
<dbReference type="AlphaFoldDB" id="N0B6M4"/>
<dbReference type="Proteomes" id="UP000005952">
    <property type="component" value="Chromosome"/>
</dbReference>
<evidence type="ECO:0000259" key="2">
    <source>
        <dbReference type="Pfam" id="PF05899"/>
    </source>
</evidence>
<accession>N0B6M4</accession>
<evidence type="ECO:0000256" key="1">
    <source>
        <dbReference type="SAM" id="MobiDB-lite"/>
    </source>
</evidence>
<dbReference type="KEGG" id="hdt:HYPDE_25743"/>
<dbReference type="Pfam" id="PF05899">
    <property type="entry name" value="Cupin_3"/>
    <property type="match status" value="1"/>
</dbReference>
<protein>
    <recommendedName>
        <fullName evidence="2">(S)-ureidoglycine aminohydrolase cupin domain-containing protein</fullName>
    </recommendedName>
</protein>
<sequence length="148" mass="16210">MKTRIWSGASSAPPLPIAETNASKNEDQTMTITAFGKYTAPKSTPITADLDGWKPVAGTPSMKTWIENKTADGKFLTGFWEAMPGTYHVTYKADELIHLFEGKVTLTEDGTGKTAQFSAGDSFQIDAGFVGTWKTEERIRKIFAIRIA</sequence>
<reference evidence="4 5" key="1">
    <citation type="journal article" date="2013" name="Genome Announc.">
        <title>Genome sequences for three denitrifying bacterial strains isolated from a uranium- and nitrate-contaminated subsurface environment.</title>
        <authorList>
            <person name="Venkatramanan R."/>
            <person name="Prakash O."/>
            <person name="Woyke T."/>
            <person name="Chain P."/>
            <person name="Goodwin L.A."/>
            <person name="Watson D."/>
            <person name="Brooks S."/>
            <person name="Kostka J.E."/>
            <person name="Green S.J."/>
        </authorList>
    </citation>
    <scope>NUCLEOTIDE SEQUENCE [LARGE SCALE GENOMIC DNA]</scope>
    <source>
        <strain evidence="4 5">1NES1</strain>
    </source>
</reference>
<keyword evidence="5" id="KW-1185">Reference proteome</keyword>
<name>N0B6M4_9HYPH</name>
<dbReference type="EMBL" id="CP005587">
    <property type="protein sequence ID" value="AGK58663.1"/>
    <property type="molecule type" value="Genomic_DNA"/>
</dbReference>
<evidence type="ECO:0000313" key="5">
    <source>
        <dbReference type="Proteomes" id="UP000005952"/>
    </source>
</evidence>
<dbReference type="InterPro" id="IPR011051">
    <property type="entry name" value="RmlC_Cupin_sf"/>
</dbReference>
<dbReference type="PANTHER" id="PTHR40943:SF1">
    <property type="entry name" value="CYTOPLASMIC PROTEIN"/>
    <property type="match status" value="1"/>
</dbReference>
<dbReference type="InterPro" id="IPR008579">
    <property type="entry name" value="UGlyAH_Cupin_dom"/>
</dbReference>
<dbReference type="eggNOG" id="COG3450">
    <property type="taxonomic scope" value="Bacteria"/>
</dbReference>
<feature type="region of interest" description="Disordered" evidence="1">
    <location>
        <begin position="1"/>
        <end position="20"/>
    </location>
</feature>
<evidence type="ECO:0000313" key="3">
    <source>
        <dbReference type="EMBL" id="AGK56833.1"/>
    </source>
</evidence>
<dbReference type="KEGG" id="hdt:HYPDE_34958"/>
<evidence type="ECO:0000313" key="4">
    <source>
        <dbReference type="EMBL" id="AGK58663.1"/>
    </source>
</evidence>
<dbReference type="Gene3D" id="2.60.120.10">
    <property type="entry name" value="Jelly Rolls"/>
    <property type="match status" value="1"/>
</dbReference>
<proteinExistence type="predicted"/>
<dbReference type="PANTHER" id="PTHR40943">
    <property type="entry name" value="CYTOPLASMIC PROTEIN-RELATED"/>
    <property type="match status" value="1"/>
</dbReference>
<dbReference type="CDD" id="cd02227">
    <property type="entry name" value="cupin_TM1112-like"/>
    <property type="match status" value="1"/>
</dbReference>
<dbReference type="InterPro" id="IPR014710">
    <property type="entry name" value="RmlC-like_jellyroll"/>
</dbReference>
<dbReference type="EMBL" id="CP005587">
    <property type="protein sequence ID" value="AGK56833.1"/>
    <property type="molecule type" value="Genomic_DNA"/>
</dbReference>
<dbReference type="HOGENOM" id="CLU_147448_1_0_5"/>
<gene>
    <name evidence="3" type="ORF">HYPDE_25743</name>
    <name evidence="4" type="ORF">HYPDE_34958</name>
</gene>